<dbReference type="EMBL" id="JAUBDI010000012">
    <property type="protein sequence ID" value="MDW0114057.1"/>
    <property type="molecule type" value="Genomic_DNA"/>
</dbReference>
<sequence>MLRFVVIMPRLEMLCAVWEKYAAIGDFMPRYKYLCGFLFLFRGRLLYFLCIESRQIGFDNLSSWVLVLVFVCSGSEEYAAFCGDYAAFGDVMRRLGEVCRVLSIYVEFLFCFVCDHYIS</sequence>
<organism evidence="1 2">
    <name type="scientific">Sporosarcina saromensis</name>
    <dbReference type="NCBI Taxonomy" id="359365"/>
    <lineage>
        <taxon>Bacteria</taxon>
        <taxon>Bacillati</taxon>
        <taxon>Bacillota</taxon>
        <taxon>Bacilli</taxon>
        <taxon>Bacillales</taxon>
        <taxon>Caryophanaceae</taxon>
        <taxon>Sporosarcina</taxon>
    </lineage>
</organism>
<evidence type="ECO:0000313" key="2">
    <source>
        <dbReference type="Proteomes" id="UP001282284"/>
    </source>
</evidence>
<proteinExistence type="predicted"/>
<protein>
    <submittedName>
        <fullName evidence="1">Uncharacterized protein</fullName>
    </submittedName>
</protein>
<comment type="caution">
    <text evidence="1">The sequence shown here is derived from an EMBL/GenBank/DDBJ whole genome shotgun (WGS) entry which is preliminary data.</text>
</comment>
<name>A0ABU4GAQ3_9BACL</name>
<gene>
    <name evidence="1" type="ORF">QT711_12745</name>
</gene>
<dbReference type="RefSeq" id="WP_317944828.1">
    <property type="nucleotide sequence ID" value="NZ_JAUBDI010000012.1"/>
</dbReference>
<evidence type="ECO:0000313" key="1">
    <source>
        <dbReference type="EMBL" id="MDW0114057.1"/>
    </source>
</evidence>
<keyword evidence="2" id="KW-1185">Reference proteome</keyword>
<dbReference type="Proteomes" id="UP001282284">
    <property type="component" value="Unassembled WGS sequence"/>
</dbReference>
<accession>A0ABU4GAQ3</accession>
<reference evidence="1 2" key="1">
    <citation type="submission" date="2023-06" db="EMBL/GenBank/DDBJ databases">
        <title>Sporosarcina sp. nov., isolated from Korean traditional fermented seafood 'Jeotgal'.</title>
        <authorList>
            <person name="Yang A.I."/>
            <person name="Shin N.-R."/>
        </authorList>
    </citation>
    <scope>NUCLEOTIDE SEQUENCE [LARGE SCALE GENOMIC DNA]</scope>
    <source>
        <strain evidence="1 2">KCTC13119</strain>
    </source>
</reference>